<evidence type="ECO:0000313" key="1">
    <source>
        <dbReference type="EMBL" id="MFD1508176.1"/>
    </source>
</evidence>
<proteinExistence type="predicted"/>
<reference evidence="2" key="1">
    <citation type="journal article" date="2019" name="Int. J. Syst. Evol. Microbiol.">
        <title>The Global Catalogue of Microorganisms (GCM) 10K type strain sequencing project: providing services to taxonomists for standard genome sequencing and annotation.</title>
        <authorList>
            <consortium name="The Broad Institute Genomics Platform"/>
            <consortium name="The Broad Institute Genome Sequencing Center for Infectious Disease"/>
            <person name="Wu L."/>
            <person name="Ma J."/>
        </authorList>
    </citation>
    <scope>NUCLEOTIDE SEQUENCE [LARGE SCALE GENOMIC DNA]</scope>
    <source>
        <strain evidence="2">CGMCC 1.12477</strain>
    </source>
</reference>
<sequence length="276" mass="28926">MGALSGARVAIARATLAGWDIIALDETSEIAACGAGALKKVSTGGNAASALYEIFAWRPAHGRGQSACALMYEPRFEALAYRLDAFPLSPPETGLAVFDTASFPGRRAVKWPPHALLEWAILGRGVPEMQIYDILSSKRGMQLAREALVEIAPNIVWVENDAEAARLLAAGEVSMAVATTAELASVAGNAAVVLQAGQIGLRLSWVEVPDGRVMSDMPRPVGALVTVLADDAGAHVPALWRDASWYARARAHVGIGLAGLGPQKSAKVGDTLSVRP</sequence>
<dbReference type="InterPro" id="IPR006059">
    <property type="entry name" value="SBP"/>
</dbReference>
<evidence type="ECO:0000313" key="2">
    <source>
        <dbReference type="Proteomes" id="UP001597186"/>
    </source>
</evidence>
<keyword evidence="2" id="KW-1185">Reference proteome</keyword>
<dbReference type="EMBL" id="JBHUDD010000014">
    <property type="protein sequence ID" value="MFD1508176.1"/>
    <property type="molecule type" value="Genomic_DNA"/>
</dbReference>
<protein>
    <submittedName>
        <fullName evidence="1">Extracellular solute-binding protein</fullName>
    </submittedName>
</protein>
<name>A0ABW4ECI5_9RHOB</name>
<gene>
    <name evidence="1" type="ORF">ACFTOW_01975</name>
</gene>
<dbReference type="SUPFAM" id="SSF53850">
    <property type="entry name" value="Periplasmic binding protein-like II"/>
    <property type="match status" value="1"/>
</dbReference>
<dbReference type="Gene3D" id="3.40.190.10">
    <property type="entry name" value="Periplasmic binding protein-like II"/>
    <property type="match status" value="2"/>
</dbReference>
<dbReference type="Pfam" id="PF13416">
    <property type="entry name" value="SBP_bac_8"/>
    <property type="match status" value="1"/>
</dbReference>
<dbReference type="Proteomes" id="UP001597186">
    <property type="component" value="Unassembled WGS sequence"/>
</dbReference>
<organism evidence="1 2">
    <name type="scientific">Lacimonas salitolerans</name>
    <dbReference type="NCBI Taxonomy" id="1323750"/>
    <lineage>
        <taxon>Bacteria</taxon>
        <taxon>Pseudomonadati</taxon>
        <taxon>Pseudomonadota</taxon>
        <taxon>Alphaproteobacteria</taxon>
        <taxon>Rhodobacterales</taxon>
        <taxon>Paracoccaceae</taxon>
        <taxon>Lacimonas</taxon>
    </lineage>
</organism>
<accession>A0ABW4ECI5</accession>
<dbReference type="RefSeq" id="WP_379912544.1">
    <property type="nucleotide sequence ID" value="NZ_JBHUDD010000014.1"/>
</dbReference>
<comment type="caution">
    <text evidence="1">The sequence shown here is derived from an EMBL/GenBank/DDBJ whole genome shotgun (WGS) entry which is preliminary data.</text>
</comment>